<reference evidence="2" key="1">
    <citation type="submission" date="2022-11" db="UniProtKB">
        <authorList>
            <consortium name="WormBaseParasite"/>
        </authorList>
    </citation>
    <scope>IDENTIFICATION</scope>
</reference>
<organism evidence="1 2">
    <name type="scientific">Romanomermis culicivorax</name>
    <name type="common">Nematode worm</name>
    <dbReference type="NCBI Taxonomy" id="13658"/>
    <lineage>
        <taxon>Eukaryota</taxon>
        <taxon>Metazoa</taxon>
        <taxon>Ecdysozoa</taxon>
        <taxon>Nematoda</taxon>
        <taxon>Enoplea</taxon>
        <taxon>Dorylaimia</taxon>
        <taxon>Mermithida</taxon>
        <taxon>Mermithoidea</taxon>
        <taxon>Mermithidae</taxon>
        <taxon>Romanomermis</taxon>
    </lineage>
</organism>
<name>A0A915KYD0_ROMCU</name>
<sequence>LKLFIFAFFNGTECNRENVTKGNRNFRSVRFDITVGRFPNNCSCRFRPKVNFQPECFKLLDDPFCSVSSKNAKPPLMVRDNGPVQLDSASLHSILKEPLPRSPSVFDDNLSLVSTRHLVNRKRSWSASSSSSKAAVPTFSDSLKLEHKRLLLTSGTKDLILSELRGYFEDPTLRLKRYSKMIVPDSPVALAPVIHEDFRSFLERDKKWLTRKDEHFCRLQQSVLKCAYPLVAVINEQDRGSFDAVFASNAMKHSLPHIDSFYRIFFMTGATKFLKMWE</sequence>
<dbReference type="Proteomes" id="UP000887565">
    <property type="component" value="Unplaced"/>
</dbReference>
<evidence type="ECO:0000313" key="2">
    <source>
        <dbReference type="WBParaSite" id="nRc.2.0.1.t43489-RA"/>
    </source>
</evidence>
<dbReference type="AlphaFoldDB" id="A0A915KYD0"/>
<protein>
    <submittedName>
        <fullName evidence="2">Uncharacterized protein</fullName>
    </submittedName>
</protein>
<keyword evidence="1" id="KW-1185">Reference proteome</keyword>
<accession>A0A915KYD0</accession>
<dbReference type="WBParaSite" id="nRc.2.0.1.t43489-RA">
    <property type="protein sequence ID" value="nRc.2.0.1.t43489-RA"/>
    <property type="gene ID" value="nRc.2.0.1.g43489"/>
</dbReference>
<proteinExistence type="predicted"/>
<evidence type="ECO:0000313" key="1">
    <source>
        <dbReference type="Proteomes" id="UP000887565"/>
    </source>
</evidence>